<dbReference type="GO" id="GO:0015648">
    <property type="term" value="F:lipid-linked peptidoglycan transporter activity"/>
    <property type="evidence" value="ECO:0007669"/>
    <property type="project" value="UniProtKB-UniRule"/>
</dbReference>
<evidence type="ECO:0000256" key="1">
    <source>
        <dbReference type="ARBA" id="ARBA00004651"/>
    </source>
</evidence>
<dbReference type="GO" id="GO:0005886">
    <property type="term" value="C:plasma membrane"/>
    <property type="evidence" value="ECO:0007669"/>
    <property type="project" value="UniProtKB-SubCell"/>
</dbReference>
<feature type="transmembrane region" description="Helical" evidence="10">
    <location>
        <begin position="101"/>
        <end position="125"/>
    </location>
</feature>
<dbReference type="CDD" id="cd13123">
    <property type="entry name" value="MATE_MurJ_like"/>
    <property type="match status" value="1"/>
</dbReference>
<organism evidence="12">
    <name type="scientific">Desulfofervidus auxilii</name>
    <dbReference type="NCBI Taxonomy" id="1621989"/>
    <lineage>
        <taxon>Bacteria</taxon>
        <taxon>Pseudomonadati</taxon>
        <taxon>Thermodesulfobacteriota</taxon>
        <taxon>Candidatus Desulfofervidia</taxon>
        <taxon>Candidatus Desulfofervidales</taxon>
        <taxon>Candidatus Desulfofervidaceae</taxon>
        <taxon>Candidatus Desulfofervidus</taxon>
    </lineage>
</organism>
<keyword evidence="10 11" id="KW-0961">Cell wall biogenesis/degradation</keyword>
<evidence type="ECO:0000256" key="5">
    <source>
        <dbReference type="ARBA" id="ARBA00022984"/>
    </source>
</evidence>
<dbReference type="GO" id="GO:0071555">
    <property type="term" value="P:cell wall organization"/>
    <property type="evidence" value="ECO:0007669"/>
    <property type="project" value="UniProtKB-UniRule"/>
</dbReference>
<proteinExistence type="inferred from homology"/>
<feature type="transmembrane region" description="Helical" evidence="10">
    <location>
        <begin position="486"/>
        <end position="507"/>
    </location>
</feature>
<name>A0A7V0NEG7_DESA2</name>
<keyword evidence="6 10" id="KW-1133">Transmembrane helix</keyword>
<dbReference type="InterPro" id="IPR004268">
    <property type="entry name" value="MurJ"/>
</dbReference>
<evidence type="ECO:0000313" key="12">
    <source>
        <dbReference type="EMBL" id="HDD35585.1"/>
    </source>
</evidence>
<accession>A0A7V0NEG7</accession>
<dbReference type="PIRSF" id="PIRSF002869">
    <property type="entry name" value="MviN"/>
    <property type="match status" value="1"/>
</dbReference>
<keyword evidence="10 11" id="KW-0813">Transport</keyword>
<feature type="transmembrane region" description="Helical" evidence="10">
    <location>
        <begin position="244"/>
        <end position="270"/>
    </location>
</feature>
<comment type="similarity">
    <text evidence="9 10 11">Belongs to the MurJ/MviN family.</text>
</comment>
<evidence type="ECO:0000256" key="11">
    <source>
        <dbReference type="PIRNR" id="PIRNR002869"/>
    </source>
</evidence>
<dbReference type="PANTHER" id="PTHR47019">
    <property type="entry name" value="LIPID II FLIPPASE MURJ"/>
    <property type="match status" value="1"/>
</dbReference>
<comment type="function">
    <text evidence="8 10 11">Involved in peptidoglycan biosynthesis. Transports lipid-linked peptidoglycan precursors from the inner to the outer leaflet of the cytoplasmic membrane.</text>
</comment>
<dbReference type="GO" id="GO:0034204">
    <property type="term" value="P:lipid translocation"/>
    <property type="evidence" value="ECO:0007669"/>
    <property type="project" value="TreeGrafter"/>
</dbReference>
<dbReference type="PANTHER" id="PTHR47019:SF1">
    <property type="entry name" value="LIPID II FLIPPASE MURJ"/>
    <property type="match status" value="1"/>
</dbReference>
<feature type="transmembrane region" description="Helical" evidence="10">
    <location>
        <begin position="20"/>
        <end position="37"/>
    </location>
</feature>
<feature type="transmembrane region" description="Helical" evidence="10">
    <location>
        <begin position="199"/>
        <end position="224"/>
    </location>
</feature>
<dbReference type="UniPathway" id="UPA00219"/>
<gene>
    <name evidence="10 12" type="primary">murJ</name>
    <name evidence="12" type="ORF">ENF30_02165</name>
</gene>
<comment type="subcellular location">
    <subcellularLocation>
        <location evidence="1 10">Cell membrane</location>
        <topology evidence="1 10">Multi-pass membrane protein</topology>
    </subcellularLocation>
</comment>
<feature type="transmembrane region" description="Helical" evidence="10">
    <location>
        <begin position="422"/>
        <end position="443"/>
    </location>
</feature>
<evidence type="ECO:0000256" key="3">
    <source>
        <dbReference type="ARBA" id="ARBA00022692"/>
    </source>
</evidence>
<keyword evidence="5 10" id="KW-0573">Peptidoglycan synthesis</keyword>
<evidence type="ECO:0000256" key="2">
    <source>
        <dbReference type="ARBA" id="ARBA00022475"/>
    </source>
</evidence>
<keyword evidence="7 10" id="KW-0472">Membrane</keyword>
<dbReference type="AlphaFoldDB" id="A0A7V0NEG7"/>
<keyword evidence="3 10" id="KW-0812">Transmembrane</keyword>
<keyword evidence="4 10" id="KW-0133">Cell shape</keyword>
<sequence>MTFSFLPATPQVMEVKRKLVRAAGIYTLGILVSRILGVGREIAIANFLGTGTVADAFFVAFRLPNLWRRLFAEGTLSIVFVPVFTEQLLKTKAEAIRLTRIVITILGSILLGLSLLGVIFAPWLVKLIAPGFSKITFKFLLTVNLTRIMFPYVFFICLTALFIAILNSLGYFAAPAFCYAFLNISMIASLLIAYALKLSAVYCLAIGVIVGGILQLSLQLPFLLKEGISLKPLFQTHPALKRIFILMGPAVIGATVYQLSIFINTILASFLPEGSISYLYYADRIVQFPLALFAFSFGTASLPTLSAQVVKNDYQSFKNTFCFSLQTVFFFILPASIALIILGDTVISVLLQRGAFSHASTQATFQALIFYAFGLPFFSALRLLTTAFYAFQDTKTPVKISLICLILNIIIGFILMHPLKHAGLALATSIVSAINVFLLIYFLKKKVRQLFMTTFWQALIKTTIASLVMGLVLWQLKSFMIKSWLVLISGIPTGIVTFFLLASMLGCSEMNIIKEKVCKREK</sequence>
<feature type="transmembrane region" description="Helical" evidence="10">
    <location>
        <begin position="322"/>
        <end position="343"/>
    </location>
</feature>
<dbReference type="Proteomes" id="UP000885706">
    <property type="component" value="Unassembled WGS sequence"/>
</dbReference>
<feature type="transmembrane region" description="Helical" evidence="10">
    <location>
        <begin position="455"/>
        <end position="474"/>
    </location>
</feature>
<protein>
    <recommendedName>
        <fullName evidence="10">Probable lipid II flippase MurJ</fullName>
    </recommendedName>
</protein>
<dbReference type="EMBL" id="DQWQ01000093">
    <property type="protein sequence ID" value="HDD35585.1"/>
    <property type="molecule type" value="Genomic_DNA"/>
</dbReference>
<dbReference type="InterPro" id="IPR051050">
    <property type="entry name" value="Lipid_II_flippase_MurJ/MviN"/>
</dbReference>
<feature type="transmembrane region" description="Helical" evidence="10">
    <location>
        <begin position="44"/>
        <end position="64"/>
    </location>
</feature>
<comment type="caution">
    <text evidence="12">The sequence shown here is derived from an EMBL/GenBank/DDBJ whole genome shotgun (WGS) entry which is preliminary data.</text>
</comment>
<dbReference type="PRINTS" id="PR01806">
    <property type="entry name" value="VIRFACTRMVIN"/>
</dbReference>
<dbReference type="GO" id="GO:0009252">
    <property type="term" value="P:peptidoglycan biosynthetic process"/>
    <property type="evidence" value="ECO:0007669"/>
    <property type="project" value="UniProtKB-UniRule"/>
</dbReference>
<evidence type="ECO:0000256" key="7">
    <source>
        <dbReference type="ARBA" id="ARBA00023136"/>
    </source>
</evidence>
<dbReference type="HAMAP" id="MF_02078">
    <property type="entry name" value="MurJ_MviN"/>
    <property type="match status" value="1"/>
</dbReference>
<feature type="transmembrane region" description="Helical" evidence="10">
    <location>
        <begin position="145"/>
        <end position="165"/>
    </location>
</feature>
<dbReference type="Pfam" id="PF03023">
    <property type="entry name" value="MurJ"/>
    <property type="match status" value="1"/>
</dbReference>
<evidence type="ECO:0000256" key="8">
    <source>
        <dbReference type="ARBA" id="ARBA00060041"/>
    </source>
</evidence>
<feature type="transmembrane region" description="Helical" evidence="10">
    <location>
        <begin position="363"/>
        <end position="384"/>
    </location>
</feature>
<dbReference type="NCBIfam" id="TIGR01695">
    <property type="entry name" value="murJ_mviN"/>
    <property type="match status" value="1"/>
</dbReference>
<feature type="transmembrane region" description="Helical" evidence="10">
    <location>
        <begin position="290"/>
        <end position="310"/>
    </location>
</feature>
<dbReference type="GO" id="GO:0008360">
    <property type="term" value="P:regulation of cell shape"/>
    <property type="evidence" value="ECO:0007669"/>
    <property type="project" value="UniProtKB-UniRule"/>
</dbReference>
<comment type="pathway">
    <text evidence="10">Cell wall biogenesis; peptidoglycan biosynthesis.</text>
</comment>
<feature type="transmembrane region" description="Helical" evidence="10">
    <location>
        <begin position="396"/>
        <end position="416"/>
    </location>
</feature>
<reference evidence="12" key="1">
    <citation type="journal article" date="2020" name="mSystems">
        <title>Genome- and Community-Level Interaction Insights into Carbon Utilization and Element Cycling Functions of Hydrothermarchaeota in Hydrothermal Sediment.</title>
        <authorList>
            <person name="Zhou Z."/>
            <person name="Liu Y."/>
            <person name="Xu W."/>
            <person name="Pan J."/>
            <person name="Luo Z.H."/>
            <person name="Li M."/>
        </authorList>
    </citation>
    <scope>NUCLEOTIDE SEQUENCE [LARGE SCALE GENOMIC DNA]</scope>
    <source>
        <strain evidence="12">HyVt-113</strain>
    </source>
</reference>
<evidence type="ECO:0000256" key="10">
    <source>
        <dbReference type="HAMAP-Rule" id="MF_02078"/>
    </source>
</evidence>
<evidence type="ECO:0000256" key="9">
    <source>
        <dbReference type="ARBA" id="ARBA00061532"/>
    </source>
</evidence>
<keyword evidence="2 10" id="KW-1003">Cell membrane</keyword>
<feature type="transmembrane region" description="Helical" evidence="10">
    <location>
        <begin position="172"/>
        <end position="193"/>
    </location>
</feature>
<evidence type="ECO:0000256" key="6">
    <source>
        <dbReference type="ARBA" id="ARBA00022989"/>
    </source>
</evidence>
<evidence type="ECO:0000256" key="4">
    <source>
        <dbReference type="ARBA" id="ARBA00022960"/>
    </source>
</evidence>